<dbReference type="EMBL" id="LGUI01000006">
    <property type="protein sequence ID" value="PNE32030.1"/>
    <property type="molecule type" value="Genomic_DNA"/>
</dbReference>
<dbReference type="AlphaFoldDB" id="A0A2N8NTE1"/>
<gene>
    <name evidence="1" type="ORF">AF335_19925</name>
</gene>
<name>A0A2N8NTE1_STREU</name>
<dbReference type="Gene3D" id="3.40.50.300">
    <property type="entry name" value="P-loop containing nucleotide triphosphate hydrolases"/>
    <property type="match status" value="1"/>
</dbReference>
<accession>A0A2N8NTE1</accession>
<proteinExistence type="predicted"/>
<dbReference type="SUPFAM" id="SSF52540">
    <property type="entry name" value="P-loop containing nucleoside triphosphate hydrolases"/>
    <property type="match status" value="1"/>
</dbReference>
<protein>
    <recommendedName>
        <fullName evidence="3">Malic enzyme protein</fullName>
    </recommendedName>
</protein>
<organism evidence="1 2">
    <name type="scientific">Streptomyces eurocidicus</name>
    <name type="common">Streptoverticillium eurocidicus</name>
    <dbReference type="NCBI Taxonomy" id="66423"/>
    <lineage>
        <taxon>Bacteria</taxon>
        <taxon>Bacillati</taxon>
        <taxon>Actinomycetota</taxon>
        <taxon>Actinomycetes</taxon>
        <taxon>Kitasatosporales</taxon>
        <taxon>Streptomycetaceae</taxon>
        <taxon>Streptomyces</taxon>
    </lineage>
</organism>
<dbReference type="InterPro" id="IPR027417">
    <property type="entry name" value="P-loop_NTPase"/>
</dbReference>
<comment type="caution">
    <text evidence="1">The sequence shown here is derived from an EMBL/GenBank/DDBJ whole genome shotgun (WGS) entry which is preliminary data.</text>
</comment>
<dbReference type="Proteomes" id="UP000235945">
    <property type="component" value="Unassembled WGS sequence"/>
</dbReference>
<reference evidence="2" key="1">
    <citation type="submission" date="2015-07" db="EMBL/GenBank/DDBJ databases">
        <authorList>
            <person name="Graham D.E."/>
            <person name="Giannone R.J."/>
            <person name="Gulvik C.A."/>
            <person name="Hettich R.L."/>
            <person name="Klingeman D.M."/>
            <person name="Mahan K.M."/>
            <person name="Parry R.J."/>
            <person name="Spain J.C."/>
        </authorList>
    </citation>
    <scope>NUCLEOTIDE SEQUENCE [LARGE SCALE GENOMIC DNA]</scope>
    <source>
        <strain evidence="2">ATCC 27428</strain>
    </source>
</reference>
<sequence>MRARVTLRQQGCARPLGELMRDLSTAKWSHVTRGVTEPGRCRLGGLATPPGPGDLVVASVSRVGGRGRLEDAYGRRVRLHAGDLVVGACGNRYATDSYEGYHRPGPRAHLLTSGGVVGTAVSWHTGCAAPTELAILGALTGEDDRPLSLDRFARPAPPPPAGPVRALAVVGSSMNAGKTTTAAGLLTGWARAGLVPGAAKVTGTGSGKDRWAYLDAGARHVTDFLDFGMPSTFGYPVARLLATMTAMRDALVHDGADAVVLELADGLLQEETRTLTAALPEVCDGVVLAVGDALAARAGVDLLAALGVRVLAVSGLVTASPLAVREAAAVTGLPVLSPARLADGAAVELLAGPLATAAAGGR</sequence>
<evidence type="ECO:0008006" key="3">
    <source>
        <dbReference type="Google" id="ProtNLM"/>
    </source>
</evidence>
<evidence type="ECO:0000313" key="1">
    <source>
        <dbReference type="EMBL" id="PNE32030.1"/>
    </source>
</evidence>
<keyword evidence="2" id="KW-1185">Reference proteome</keyword>
<evidence type="ECO:0000313" key="2">
    <source>
        <dbReference type="Proteomes" id="UP000235945"/>
    </source>
</evidence>